<dbReference type="Pfam" id="PF01776">
    <property type="entry name" value="Ribosomal_L22e"/>
    <property type="match status" value="1"/>
</dbReference>
<dbReference type="GO" id="GO:1990904">
    <property type="term" value="C:ribonucleoprotein complex"/>
    <property type="evidence" value="ECO:0007669"/>
    <property type="project" value="UniProtKB-KW"/>
</dbReference>
<evidence type="ECO:0000256" key="2">
    <source>
        <dbReference type="ARBA" id="ARBA00022980"/>
    </source>
</evidence>
<dbReference type="PANTHER" id="PTHR10064">
    <property type="entry name" value="60S RIBOSOMAL PROTEIN L22"/>
    <property type="match status" value="1"/>
</dbReference>
<proteinExistence type="inferred from homology"/>
<dbReference type="Proteomes" id="UP001642360">
    <property type="component" value="Unassembled WGS sequence"/>
</dbReference>
<keyword evidence="3" id="KW-0687">Ribonucleoprotein</keyword>
<protein>
    <recommendedName>
        <fullName evidence="4">Large ribosomal subunit protein eL22</fullName>
    </recommendedName>
    <alternativeName>
        <fullName evidence="5">60S ribosomal protein L22</fullName>
    </alternativeName>
</protein>
<comment type="similarity">
    <text evidence="1">Belongs to the eukaryotic ribosomal protein eL22 family.</text>
</comment>
<accession>A0ABC8SU68</accession>
<keyword evidence="2" id="KW-0689">Ribosomal protein</keyword>
<evidence type="ECO:0000256" key="1">
    <source>
        <dbReference type="ARBA" id="ARBA00007817"/>
    </source>
</evidence>
<dbReference type="InterPro" id="IPR038526">
    <property type="entry name" value="Ribosomal_eL22_sf"/>
</dbReference>
<sequence length="59" mass="7021">GYVLINYPHVFPGYLKYLTKKYLKNNNVRNRLRLIASSEDSNVYELHYFNIAKNEGGRR</sequence>
<dbReference type="EMBL" id="CAUOFW020003170">
    <property type="protein sequence ID" value="CAK9158458.1"/>
    <property type="molecule type" value="Genomic_DNA"/>
</dbReference>
<organism evidence="6 7">
    <name type="scientific">Ilex paraguariensis</name>
    <name type="common">yerba mate</name>
    <dbReference type="NCBI Taxonomy" id="185542"/>
    <lineage>
        <taxon>Eukaryota</taxon>
        <taxon>Viridiplantae</taxon>
        <taxon>Streptophyta</taxon>
        <taxon>Embryophyta</taxon>
        <taxon>Tracheophyta</taxon>
        <taxon>Spermatophyta</taxon>
        <taxon>Magnoliopsida</taxon>
        <taxon>eudicotyledons</taxon>
        <taxon>Gunneridae</taxon>
        <taxon>Pentapetalae</taxon>
        <taxon>asterids</taxon>
        <taxon>campanulids</taxon>
        <taxon>Aquifoliales</taxon>
        <taxon>Aquifoliaceae</taxon>
        <taxon>Ilex</taxon>
    </lineage>
</organism>
<comment type="caution">
    <text evidence="6">The sequence shown here is derived from an EMBL/GenBank/DDBJ whole genome shotgun (WGS) entry which is preliminary data.</text>
</comment>
<evidence type="ECO:0000313" key="6">
    <source>
        <dbReference type="EMBL" id="CAK9158458.1"/>
    </source>
</evidence>
<dbReference type="Gene3D" id="3.30.1360.210">
    <property type="match status" value="1"/>
</dbReference>
<dbReference type="PANTHER" id="PTHR10064:SF0">
    <property type="entry name" value="FI24544P1-RELATED"/>
    <property type="match status" value="1"/>
</dbReference>
<dbReference type="AlphaFoldDB" id="A0ABC8SU68"/>
<feature type="non-terminal residue" evidence="6">
    <location>
        <position position="1"/>
    </location>
</feature>
<evidence type="ECO:0000256" key="5">
    <source>
        <dbReference type="ARBA" id="ARBA00041214"/>
    </source>
</evidence>
<name>A0ABC8SU68_9AQUA</name>
<evidence type="ECO:0000256" key="3">
    <source>
        <dbReference type="ARBA" id="ARBA00023274"/>
    </source>
</evidence>
<evidence type="ECO:0000256" key="4">
    <source>
        <dbReference type="ARBA" id="ARBA00040613"/>
    </source>
</evidence>
<dbReference type="InterPro" id="IPR002671">
    <property type="entry name" value="Ribosomal_eL22"/>
</dbReference>
<gene>
    <name evidence="6" type="ORF">ILEXP_LOCUS27101</name>
</gene>
<dbReference type="GO" id="GO:0005840">
    <property type="term" value="C:ribosome"/>
    <property type="evidence" value="ECO:0007669"/>
    <property type="project" value="UniProtKB-KW"/>
</dbReference>
<keyword evidence="7" id="KW-1185">Reference proteome</keyword>
<evidence type="ECO:0000313" key="7">
    <source>
        <dbReference type="Proteomes" id="UP001642360"/>
    </source>
</evidence>
<reference evidence="6 7" key="1">
    <citation type="submission" date="2024-02" db="EMBL/GenBank/DDBJ databases">
        <authorList>
            <person name="Vignale AGUSTIN F."/>
            <person name="Sosa J E."/>
            <person name="Modenutti C."/>
        </authorList>
    </citation>
    <scope>NUCLEOTIDE SEQUENCE [LARGE SCALE GENOMIC DNA]</scope>
</reference>